<dbReference type="Proteomes" id="UP001499986">
    <property type="component" value="Unassembled WGS sequence"/>
</dbReference>
<reference evidence="2" key="1">
    <citation type="journal article" date="2019" name="Int. J. Syst. Evol. Microbiol.">
        <title>The Global Catalogue of Microorganisms (GCM) 10K type strain sequencing project: providing services to taxonomists for standard genome sequencing and annotation.</title>
        <authorList>
            <consortium name="The Broad Institute Genomics Platform"/>
            <consortium name="The Broad Institute Genome Sequencing Center for Infectious Disease"/>
            <person name="Wu L."/>
            <person name="Ma J."/>
        </authorList>
    </citation>
    <scope>NUCLEOTIDE SEQUENCE [LARGE SCALE GENOMIC DNA]</scope>
    <source>
        <strain evidence="2">JCM 4358</strain>
    </source>
</reference>
<gene>
    <name evidence="1" type="ORF">GCM10010255_82830</name>
</gene>
<evidence type="ECO:0000313" key="1">
    <source>
        <dbReference type="EMBL" id="GAA2427671.1"/>
    </source>
</evidence>
<accession>A0ABP5WHL9</accession>
<name>A0ABP5WHL9_9ACTN</name>
<sequence>MTVDDVSAVLVGITALRVFAPDVCKASRLLLRAGVRVGVSELLQNTARTPAPAPQAPHDQEA</sequence>
<evidence type="ECO:0008006" key="3">
    <source>
        <dbReference type="Google" id="ProtNLM"/>
    </source>
</evidence>
<protein>
    <recommendedName>
        <fullName evidence="3">STAS domain-containing protein</fullName>
    </recommendedName>
</protein>
<proteinExistence type="predicted"/>
<organism evidence="1 2">
    <name type="scientific">Streptomyces coeruleofuscus</name>
    <dbReference type="NCBI Taxonomy" id="66879"/>
    <lineage>
        <taxon>Bacteria</taxon>
        <taxon>Bacillati</taxon>
        <taxon>Actinomycetota</taxon>
        <taxon>Actinomycetes</taxon>
        <taxon>Kitasatosporales</taxon>
        <taxon>Streptomycetaceae</taxon>
        <taxon>Streptomyces</taxon>
    </lineage>
</organism>
<evidence type="ECO:0000313" key="2">
    <source>
        <dbReference type="Proteomes" id="UP001499986"/>
    </source>
</evidence>
<keyword evidence="2" id="KW-1185">Reference proteome</keyword>
<comment type="caution">
    <text evidence="1">The sequence shown here is derived from an EMBL/GenBank/DDBJ whole genome shotgun (WGS) entry which is preliminary data.</text>
</comment>
<dbReference type="EMBL" id="BAAASE010000019">
    <property type="protein sequence ID" value="GAA2427671.1"/>
    <property type="molecule type" value="Genomic_DNA"/>
</dbReference>